<evidence type="ECO:0000256" key="8">
    <source>
        <dbReference type="SAM" id="MobiDB-lite"/>
    </source>
</evidence>
<evidence type="ECO:0000256" key="2">
    <source>
        <dbReference type="ARBA" id="ARBA00022679"/>
    </source>
</evidence>
<keyword evidence="5" id="KW-0255">Endonuclease</keyword>
<organism evidence="11">
    <name type="scientific">Rhipicephalus zambeziensis</name>
    <dbReference type="NCBI Taxonomy" id="60191"/>
    <lineage>
        <taxon>Eukaryota</taxon>
        <taxon>Metazoa</taxon>
        <taxon>Ecdysozoa</taxon>
        <taxon>Arthropoda</taxon>
        <taxon>Chelicerata</taxon>
        <taxon>Arachnida</taxon>
        <taxon>Acari</taxon>
        <taxon>Parasitiformes</taxon>
        <taxon>Ixodida</taxon>
        <taxon>Ixodoidea</taxon>
        <taxon>Ixodidae</taxon>
        <taxon>Rhipicephalinae</taxon>
        <taxon>Rhipicephalus</taxon>
        <taxon>Rhipicephalus</taxon>
    </lineage>
</organism>
<dbReference type="Pfam" id="PF00078">
    <property type="entry name" value="RVT_1"/>
    <property type="match status" value="1"/>
</dbReference>
<keyword evidence="4" id="KW-0540">Nuclease</keyword>
<feature type="compositionally biased region" description="Basic residues" evidence="8">
    <location>
        <begin position="802"/>
        <end position="813"/>
    </location>
</feature>
<feature type="region of interest" description="Disordered" evidence="8">
    <location>
        <begin position="719"/>
        <end position="821"/>
    </location>
</feature>
<dbReference type="Pfam" id="PF00665">
    <property type="entry name" value="rve"/>
    <property type="match status" value="1"/>
</dbReference>
<keyword evidence="2" id="KW-0808">Transferase</keyword>
<dbReference type="Pfam" id="PF17921">
    <property type="entry name" value="Integrase_H2C2"/>
    <property type="match status" value="1"/>
</dbReference>
<reference evidence="11" key="1">
    <citation type="journal article" date="2017" name="Parasit. Vectors">
        <title>Sialotranscriptomics of Rhipicephalus zambeziensis reveals intricate expression profiles of secretory proteins and suggests tight temporal transcriptional regulation during blood-feeding.</title>
        <authorList>
            <person name="de Castro M.H."/>
            <person name="de Klerk D."/>
            <person name="Pienaar R."/>
            <person name="Rees D.J.G."/>
            <person name="Mans B.J."/>
        </authorList>
    </citation>
    <scope>NUCLEOTIDE SEQUENCE</scope>
    <source>
        <tissue evidence="11">Salivary glands</tissue>
    </source>
</reference>
<evidence type="ECO:0000256" key="4">
    <source>
        <dbReference type="ARBA" id="ARBA00022722"/>
    </source>
</evidence>
<protein>
    <recommendedName>
        <fullName evidence="1">RNA-directed DNA polymerase</fullName>
        <ecNumber evidence="1">2.7.7.49</ecNumber>
    </recommendedName>
</protein>
<dbReference type="GO" id="GO:0004519">
    <property type="term" value="F:endonuclease activity"/>
    <property type="evidence" value="ECO:0007669"/>
    <property type="project" value="UniProtKB-KW"/>
</dbReference>
<dbReference type="FunFam" id="3.30.420.10:FF:000063">
    <property type="entry name" value="Retrovirus-related Pol polyprotein from transposon 297-like Protein"/>
    <property type="match status" value="1"/>
</dbReference>
<dbReference type="InterPro" id="IPR036397">
    <property type="entry name" value="RNaseH_sf"/>
</dbReference>
<dbReference type="FunFam" id="3.10.20.370:FF:000001">
    <property type="entry name" value="Retrovirus-related Pol polyprotein from transposon 17.6-like protein"/>
    <property type="match status" value="1"/>
</dbReference>
<keyword evidence="3" id="KW-0548">Nucleotidyltransferase</keyword>
<dbReference type="GO" id="GO:0042575">
    <property type="term" value="C:DNA polymerase complex"/>
    <property type="evidence" value="ECO:0007669"/>
    <property type="project" value="UniProtKB-ARBA"/>
</dbReference>
<dbReference type="FunFam" id="3.30.70.270:FF:000020">
    <property type="entry name" value="Transposon Tf2-6 polyprotein-like Protein"/>
    <property type="match status" value="1"/>
</dbReference>
<dbReference type="InterPro" id="IPR050951">
    <property type="entry name" value="Retrovirus_Pol_polyprotein"/>
</dbReference>
<evidence type="ECO:0000256" key="3">
    <source>
        <dbReference type="ARBA" id="ARBA00022695"/>
    </source>
</evidence>
<dbReference type="Gene3D" id="1.10.340.70">
    <property type="match status" value="1"/>
</dbReference>
<dbReference type="GO" id="GO:0016787">
    <property type="term" value="F:hydrolase activity"/>
    <property type="evidence" value="ECO:0007669"/>
    <property type="project" value="UniProtKB-KW"/>
</dbReference>
<evidence type="ECO:0000256" key="5">
    <source>
        <dbReference type="ARBA" id="ARBA00022759"/>
    </source>
</evidence>
<dbReference type="GO" id="GO:0015074">
    <property type="term" value="P:DNA integration"/>
    <property type="evidence" value="ECO:0007669"/>
    <property type="project" value="InterPro"/>
</dbReference>
<evidence type="ECO:0000256" key="6">
    <source>
        <dbReference type="ARBA" id="ARBA00022801"/>
    </source>
</evidence>
<dbReference type="InterPro" id="IPR041373">
    <property type="entry name" value="RT_RNaseH"/>
</dbReference>
<dbReference type="Gene3D" id="3.30.70.270">
    <property type="match status" value="2"/>
</dbReference>
<feature type="compositionally biased region" description="Low complexity" evidence="8">
    <location>
        <begin position="789"/>
        <end position="801"/>
    </location>
</feature>
<dbReference type="EC" id="2.7.7.49" evidence="1"/>
<dbReference type="CDD" id="cd09274">
    <property type="entry name" value="RNase_HI_RT_Ty3"/>
    <property type="match status" value="1"/>
</dbReference>
<sequence>MMALILKGCNGVLCYLDDILVWGRTREEHDANLQTVLNRISESGMKLNNKCIFSVSELQFLGYNVSSRGLTPVESKVQAIINAPRPTDAKALQSFLGLVGYYAKFVSHYADVVEPLRTLLRQGQPFNWSADAEQSFIRIKSILASKPAVSMFNEKLPIVITTDASDVGLGAVFQQQQGDQLITIAFASRTLSPAERRYSVGEREALACLFACEKWHVYLWGRHFTLRTDHQALVALLSAGSEGRRPIRISRWCSKLMYYNFSMQYCKGANNVIADALSRLPLQIPVTEEQDEEVVSLVTSCITKAELQAATAADQTLSQVLKYLHEGWPPKSALSSELLPYFAVRQDLSCVENLLFRDERVIPPASFRHKLIQLAHESHPGIVRTKQNLRERYWWPALDKQVEHAVYGCHICQAADKSAKPSFSPLQPVAWPERPWEKLGMDIIGPLHNVPQNARFIISLIDYHSKWPEICFTNTVTSEVIIEFLSSIFSREGFPDTIVTDNGPQFQSQQFGTFLSQRGIKHLNSSVFYPQSNGQIERFNRVLKEHIQIAQLERRPLKQVLTECLASYRFSPQSTTGVSPAQLLHGRQPRVALDIVSLPRSTTALSPEQLRNRVSSHQLAMKHYVDNRRGAKPSKVRVGDVVKVRVPGKRPKYRGPYRVLQQVSPTSFRLSDGSIWNASRIVIFHTDSASTPKTSAHHSSIPSPYTSDFYMWPQCSNTSSAGGEDFPDGVAAQSTPHELSQAAEAVEPDASPECNAAAEAASSGVEATSVTAPYEPSPLLPTLEALPQSSSENVAPSPSSSQRRRSRRMRNKPKRYDDFVT</sequence>
<dbReference type="InterPro" id="IPR001584">
    <property type="entry name" value="Integrase_cat-core"/>
</dbReference>
<feature type="compositionally biased region" description="Low complexity" evidence="8">
    <location>
        <begin position="756"/>
        <end position="772"/>
    </location>
</feature>
<keyword evidence="6" id="KW-0378">Hydrolase</keyword>
<name>A0A224YP76_9ACAR</name>
<dbReference type="SUPFAM" id="SSF53098">
    <property type="entry name" value="Ribonuclease H-like"/>
    <property type="match status" value="1"/>
</dbReference>
<proteinExistence type="predicted"/>
<evidence type="ECO:0000259" key="9">
    <source>
        <dbReference type="PROSITE" id="PS50878"/>
    </source>
</evidence>
<dbReference type="InterPro" id="IPR043502">
    <property type="entry name" value="DNA/RNA_pol_sf"/>
</dbReference>
<feature type="domain" description="Integrase catalytic" evidence="10">
    <location>
        <begin position="431"/>
        <end position="588"/>
    </location>
</feature>
<dbReference type="EMBL" id="GFPF01008261">
    <property type="protein sequence ID" value="MAA19407.1"/>
    <property type="molecule type" value="Transcribed_RNA"/>
</dbReference>
<feature type="domain" description="Reverse transcriptase" evidence="9">
    <location>
        <begin position="1"/>
        <end position="65"/>
    </location>
</feature>
<dbReference type="AlphaFoldDB" id="A0A224YP76"/>
<keyword evidence="7" id="KW-0695">RNA-directed DNA polymerase</keyword>
<evidence type="ECO:0000256" key="7">
    <source>
        <dbReference type="ARBA" id="ARBA00022918"/>
    </source>
</evidence>
<dbReference type="Gene3D" id="3.30.420.10">
    <property type="entry name" value="Ribonuclease H-like superfamily/Ribonuclease H"/>
    <property type="match status" value="1"/>
</dbReference>
<dbReference type="InterPro" id="IPR000477">
    <property type="entry name" value="RT_dom"/>
</dbReference>
<dbReference type="PROSITE" id="PS50994">
    <property type="entry name" value="INTEGRASE"/>
    <property type="match status" value="1"/>
</dbReference>
<evidence type="ECO:0000259" key="10">
    <source>
        <dbReference type="PROSITE" id="PS50994"/>
    </source>
</evidence>
<dbReference type="GO" id="GO:0003676">
    <property type="term" value="F:nucleic acid binding"/>
    <property type="evidence" value="ECO:0007669"/>
    <property type="project" value="InterPro"/>
</dbReference>
<dbReference type="InterPro" id="IPR012337">
    <property type="entry name" value="RNaseH-like_sf"/>
</dbReference>
<dbReference type="PANTHER" id="PTHR37984">
    <property type="entry name" value="PROTEIN CBG26694"/>
    <property type="match status" value="1"/>
</dbReference>
<dbReference type="InterPro" id="IPR041588">
    <property type="entry name" value="Integrase_H2C2"/>
</dbReference>
<dbReference type="SUPFAM" id="SSF56672">
    <property type="entry name" value="DNA/RNA polymerases"/>
    <property type="match status" value="1"/>
</dbReference>
<accession>A0A224YP76</accession>
<dbReference type="FunFam" id="1.10.340.70:FF:000003">
    <property type="entry name" value="Protein CBG25708"/>
    <property type="match status" value="1"/>
</dbReference>
<dbReference type="PROSITE" id="PS50878">
    <property type="entry name" value="RT_POL"/>
    <property type="match status" value="1"/>
</dbReference>
<dbReference type="GO" id="GO:0003964">
    <property type="term" value="F:RNA-directed DNA polymerase activity"/>
    <property type="evidence" value="ECO:0007669"/>
    <property type="project" value="UniProtKB-KW"/>
</dbReference>
<dbReference type="Pfam" id="PF17917">
    <property type="entry name" value="RT_RNaseH"/>
    <property type="match status" value="1"/>
</dbReference>
<dbReference type="InterPro" id="IPR043128">
    <property type="entry name" value="Rev_trsase/Diguanyl_cyclase"/>
</dbReference>
<evidence type="ECO:0000313" key="11">
    <source>
        <dbReference type="EMBL" id="MAA19407.1"/>
    </source>
</evidence>
<evidence type="ECO:0000256" key="1">
    <source>
        <dbReference type="ARBA" id="ARBA00012493"/>
    </source>
</evidence>
<dbReference type="PANTHER" id="PTHR37984:SF15">
    <property type="entry name" value="INTEGRASE CATALYTIC DOMAIN-CONTAINING PROTEIN"/>
    <property type="match status" value="1"/>
</dbReference>